<protein>
    <recommendedName>
        <fullName evidence="1">Outer membrane-associated lipoprotein TP0453 domain-containing protein</fullName>
    </recommendedName>
</protein>
<proteinExistence type="predicted"/>
<dbReference type="PROSITE" id="PS51257">
    <property type="entry name" value="PROKAR_LIPOPROTEIN"/>
    <property type="match status" value="1"/>
</dbReference>
<feature type="domain" description="Outer membrane-associated lipoprotein TP0453" evidence="1">
    <location>
        <begin position="35"/>
        <end position="278"/>
    </location>
</feature>
<dbReference type="AlphaFoldDB" id="A0A0E2E4E5"/>
<dbReference type="Proteomes" id="UP000011705">
    <property type="component" value="Chromosome"/>
</dbReference>
<dbReference type="InterPro" id="IPR049340">
    <property type="entry name" value="TP0453"/>
</dbReference>
<gene>
    <name evidence="2" type="ORF">HMPREF9726_01325</name>
</gene>
<dbReference type="HOGENOM" id="CLU_979835_0_0_12"/>
<organism evidence="2">
    <name type="scientific">Treponema denticola H-22</name>
    <dbReference type="NCBI Taxonomy" id="999432"/>
    <lineage>
        <taxon>Bacteria</taxon>
        <taxon>Pseudomonadati</taxon>
        <taxon>Spirochaetota</taxon>
        <taxon>Spirochaetia</taxon>
        <taxon>Spirochaetales</taxon>
        <taxon>Treponemataceae</taxon>
        <taxon>Treponema</taxon>
    </lineage>
</organism>
<reference evidence="2" key="1">
    <citation type="submission" date="2012-01" db="EMBL/GenBank/DDBJ databases">
        <title>The Genome Sequence of Treponema denticola H-22.</title>
        <authorList>
            <consortium name="The Broad Institute Genome Sequencing Platform"/>
            <person name="Earl A."/>
            <person name="Ward D."/>
            <person name="Feldgarden M."/>
            <person name="Gevers D."/>
            <person name="Blanton J.M."/>
            <person name="Fenno C.J."/>
            <person name="Baranova O.V."/>
            <person name="Mathney J."/>
            <person name="Dewhirst F.E."/>
            <person name="Izard J."/>
            <person name="Young S.K."/>
            <person name="Zeng Q."/>
            <person name="Gargeya S."/>
            <person name="Fitzgerald M."/>
            <person name="Haas B."/>
            <person name="Abouelleil A."/>
            <person name="Alvarado L."/>
            <person name="Arachchi H.M."/>
            <person name="Berlin A."/>
            <person name="Chapman S.B."/>
            <person name="Gearin G."/>
            <person name="Goldberg J."/>
            <person name="Griggs A."/>
            <person name="Gujja S."/>
            <person name="Hansen M."/>
            <person name="Heiman D."/>
            <person name="Howarth C."/>
            <person name="Larimer J."/>
            <person name="Lui A."/>
            <person name="MacDonald P.J.P."/>
            <person name="McCowen C."/>
            <person name="Montmayeur A."/>
            <person name="Murphy C."/>
            <person name="Neiman D."/>
            <person name="Pearson M."/>
            <person name="Priest M."/>
            <person name="Roberts A."/>
            <person name="Saif S."/>
            <person name="Shea T."/>
            <person name="Sisk P."/>
            <person name="Stolte C."/>
            <person name="Sykes S."/>
            <person name="Wortman J."/>
            <person name="Nusbaum C."/>
            <person name="Birren B."/>
        </authorList>
    </citation>
    <scope>NUCLEOTIDE SEQUENCE [LARGE SCALE GENOMIC DNA]</scope>
    <source>
        <strain evidence="2">H-22</strain>
    </source>
</reference>
<dbReference type="Pfam" id="PF20740">
    <property type="entry name" value="TP0453"/>
    <property type="match status" value="1"/>
</dbReference>
<evidence type="ECO:0000313" key="2">
    <source>
        <dbReference type="EMBL" id="EMB33511.1"/>
    </source>
</evidence>
<evidence type="ECO:0000259" key="1">
    <source>
        <dbReference type="Pfam" id="PF20740"/>
    </source>
</evidence>
<accession>A0A0E2E4E5</accession>
<dbReference type="EMBL" id="AGDV01000011">
    <property type="protein sequence ID" value="EMB33511.1"/>
    <property type="molecule type" value="Genomic_DNA"/>
</dbReference>
<sequence>MNGRLELKRIIRNTLAALIVILVFASCKTAPPLPGIVRPFGMIGDDADMYIYMPIEKNKKIAEPILTSVGGESMKQALSRTTAVYSGVFVKDRLTEIRICATGKYPYGMTDSIFKKKNGWAPKKTKEKYKYYKSSYVDISIPSPQIACLVMGPDNRQNMEVFLGKLSKPEEAMFSERFGTLVNSGSQDIGIFVTNGDFFLGQIIGVQLGLPVGVIEMYLKKNPEVENEYLYDLSIETKNVMTASLLKLFFKKQLKADVRLEENKLIIENRSVTESRIIEIIKSLYNY</sequence>
<dbReference type="PATRIC" id="fig|999432.5.peg.1378"/>
<comment type="caution">
    <text evidence="2">The sequence shown here is derived from an EMBL/GenBank/DDBJ whole genome shotgun (WGS) entry which is preliminary data.</text>
</comment>
<name>A0A0E2E4E5_TREDN</name>